<name>A0A836CJU4_9STRA</name>
<proteinExistence type="predicted"/>
<feature type="region of interest" description="Disordered" evidence="1">
    <location>
        <begin position="1"/>
        <end position="26"/>
    </location>
</feature>
<dbReference type="EMBL" id="JAFCMP010000055">
    <property type="protein sequence ID" value="KAG5189250.1"/>
    <property type="molecule type" value="Genomic_DNA"/>
</dbReference>
<sequence>MPKHSSKHLKSSHHEGGSRPSPQTPISTSLAVRALQVLVGWNRESVQAESAALEGKPSAEYVYTLFWEGRGPGDAAALVQGIYTTAQAANDVALADSGMEGVLADTGLAYEDVNDDICSVDKHGCVTVHMSCDDLGEDIHKVQQQRLRGSIPSAASLDAATARVLHVAAGAPLDAAAALFANANLRSSRVDNMLFAVVWHDNQFGGGRAELMSVWRSRAEAKQEARRLIGEDQWQRMRQAARRRYGCYLPGKGHVTAGDLSDDSGASDGEADGDGDDNDYDDDSDSFSYFCDVEAVKLTS</sequence>
<feature type="compositionally biased region" description="Acidic residues" evidence="1">
    <location>
        <begin position="269"/>
        <end position="285"/>
    </location>
</feature>
<evidence type="ECO:0000313" key="2">
    <source>
        <dbReference type="EMBL" id="KAG5189250.1"/>
    </source>
</evidence>
<feature type="compositionally biased region" description="Basic residues" evidence="1">
    <location>
        <begin position="1"/>
        <end position="11"/>
    </location>
</feature>
<dbReference type="Proteomes" id="UP000664859">
    <property type="component" value="Unassembled WGS sequence"/>
</dbReference>
<evidence type="ECO:0000256" key="1">
    <source>
        <dbReference type="SAM" id="MobiDB-lite"/>
    </source>
</evidence>
<accession>A0A836CJU4</accession>
<dbReference type="AlphaFoldDB" id="A0A836CJU4"/>
<feature type="compositionally biased region" description="Low complexity" evidence="1">
    <location>
        <begin position="258"/>
        <end position="268"/>
    </location>
</feature>
<feature type="region of interest" description="Disordered" evidence="1">
    <location>
        <begin position="258"/>
        <end position="286"/>
    </location>
</feature>
<evidence type="ECO:0000313" key="3">
    <source>
        <dbReference type="Proteomes" id="UP000664859"/>
    </source>
</evidence>
<gene>
    <name evidence="2" type="ORF">JKP88DRAFT_302438</name>
</gene>
<organism evidence="2 3">
    <name type="scientific">Tribonema minus</name>
    <dbReference type="NCBI Taxonomy" id="303371"/>
    <lineage>
        <taxon>Eukaryota</taxon>
        <taxon>Sar</taxon>
        <taxon>Stramenopiles</taxon>
        <taxon>Ochrophyta</taxon>
        <taxon>PX clade</taxon>
        <taxon>Xanthophyceae</taxon>
        <taxon>Tribonematales</taxon>
        <taxon>Tribonemataceae</taxon>
        <taxon>Tribonema</taxon>
    </lineage>
</organism>
<comment type="caution">
    <text evidence="2">The sequence shown here is derived from an EMBL/GenBank/DDBJ whole genome shotgun (WGS) entry which is preliminary data.</text>
</comment>
<reference evidence="2" key="1">
    <citation type="submission" date="2021-02" db="EMBL/GenBank/DDBJ databases">
        <title>First Annotated Genome of the Yellow-green Alga Tribonema minus.</title>
        <authorList>
            <person name="Mahan K.M."/>
        </authorList>
    </citation>
    <scope>NUCLEOTIDE SEQUENCE</scope>
    <source>
        <strain evidence="2">UTEX B ZZ1240</strain>
    </source>
</reference>
<protein>
    <submittedName>
        <fullName evidence="2">Uncharacterized protein</fullName>
    </submittedName>
</protein>
<keyword evidence="3" id="KW-1185">Reference proteome</keyword>